<sequence length="155" mass="18076">MYLAFSNSTDLVVVSGVKENVKKPENCNGEYKCLQPPRSQVLKALNRLQNERKHHGKEQTKSQRKPRKPMCKDGLEKSSKIILKRKPCKPCKRGDKRKPKKHMLTSEIKASFQETFEHMPNENIDILEVTFQHEEFDLVEVDGTDLKNDNQYYSQ</sequence>
<dbReference type="Proteomes" id="UP001431783">
    <property type="component" value="Unassembled WGS sequence"/>
</dbReference>
<accession>A0AAW1TZU9</accession>
<feature type="compositionally biased region" description="Basic residues" evidence="1">
    <location>
        <begin position="52"/>
        <end position="69"/>
    </location>
</feature>
<keyword evidence="3" id="KW-1185">Reference proteome</keyword>
<evidence type="ECO:0000256" key="1">
    <source>
        <dbReference type="SAM" id="MobiDB-lite"/>
    </source>
</evidence>
<protein>
    <submittedName>
        <fullName evidence="2">Uncharacterized protein</fullName>
    </submittedName>
</protein>
<proteinExistence type="predicted"/>
<feature type="compositionally biased region" description="Basic and acidic residues" evidence="1">
    <location>
        <begin position="70"/>
        <end position="79"/>
    </location>
</feature>
<dbReference type="EMBL" id="JARQZJ010000040">
    <property type="protein sequence ID" value="KAK9877121.1"/>
    <property type="molecule type" value="Genomic_DNA"/>
</dbReference>
<reference evidence="2 3" key="1">
    <citation type="submission" date="2023-03" db="EMBL/GenBank/DDBJ databases">
        <title>Genome insight into feeding habits of ladybird beetles.</title>
        <authorList>
            <person name="Li H.-S."/>
            <person name="Huang Y.-H."/>
            <person name="Pang H."/>
        </authorList>
    </citation>
    <scope>NUCLEOTIDE SEQUENCE [LARGE SCALE GENOMIC DNA]</scope>
    <source>
        <strain evidence="2">SYSU_2023b</strain>
        <tissue evidence="2">Whole body</tissue>
    </source>
</reference>
<organism evidence="2 3">
    <name type="scientific">Henosepilachna vigintioctopunctata</name>
    <dbReference type="NCBI Taxonomy" id="420089"/>
    <lineage>
        <taxon>Eukaryota</taxon>
        <taxon>Metazoa</taxon>
        <taxon>Ecdysozoa</taxon>
        <taxon>Arthropoda</taxon>
        <taxon>Hexapoda</taxon>
        <taxon>Insecta</taxon>
        <taxon>Pterygota</taxon>
        <taxon>Neoptera</taxon>
        <taxon>Endopterygota</taxon>
        <taxon>Coleoptera</taxon>
        <taxon>Polyphaga</taxon>
        <taxon>Cucujiformia</taxon>
        <taxon>Coccinelloidea</taxon>
        <taxon>Coccinellidae</taxon>
        <taxon>Epilachninae</taxon>
        <taxon>Epilachnini</taxon>
        <taxon>Henosepilachna</taxon>
    </lineage>
</organism>
<evidence type="ECO:0000313" key="2">
    <source>
        <dbReference type="EMBL" id="KAK9877121.1"/>
    </source>
</evidence>
<name>A0AAW1TZU9_9CUCU</name>
<dbReference type="AlphaFoldDB" id="A0AAW1TZU9"/>
<gene>
    <name evidence="2" type="ORF">WA026_016867</name>
</gene>
<comment type="caution">
    <text evidence="2">The sequence shown here is derived from an EMBL/GenBank/DDBJ whole genome shotgun (WGS) entry which is preliminary data.</text>
</comment>
<feature type="region of interest" description="Disordered" evidence="1">
    <location>
        <begin position="49"/>
        <end position="79"/>
    </location>
</feature>
<evidence type="ECO:0000313" key="3">
    <source>
        <dbReference type="Proteomes" id="UP001431783"/>
    </source>
</evidence>